<dbReference type="GeneID" id="28496177"/>
<dbReference type="EMBL" id="CP015520">
    <property type="protein sequence ID" value="ANF23156.1"/>
    <property type="molecule type" value="Genomic_DNA"/>
</dbReference>
<name>A0A172WIL3_9EURY</name>
<evidence type="ECO:0000313" key="2">
    <source>
        <dbReference type="Proteomes" id="UP000076969"/>
    </source>
</evidence>
<sequence>MRWKHMLAVLLGLLMIGTISKNVNAAVYVNENWVYIKYATATNWGHTITYKIYNSGNLQLQWYIPPQEGINPRYIFVASTSAKSTATYGEPLPICNGEYIIQKIGGSKYMAILSDPKSLSYAGADPWNGDHNYTLVKQVAYDSLSVALDLLNSYVTTAKDIGQLMYDLARGVSSTSHPDTTYWDVRWDFCSFFGGGPTETHTYFKFEVEVPKSDPLFEIKLISKVNDNPDSTIMWDIMGDYPDYPRPISIASIPKYPVSLTTSRLSQKGMLPEGIDWVKVQVPTKYHGKVIIEKMSYKGQSVELYVITPEGLAKYGKLLGIPNDLIEHFTKMDKPLYLIKNPNNVQVKVG</sequence>
<organism evidence="1 2">
    <name type="scientific">Thermococcus piezophilus</name>
    <dbReference type="NCBI Taxonomy" id="1712654"/>
    <lineage>
        <taxon>Archaea</taxon>
        <taxon>Methanobacteriati</taxon>
        <taxon>Methanobacteriota</taxon>
        <taxon>Thermococci</taxon>
        <taxon>Thermococcales</taxon>
        <taxon>Thermococcaceae</taxon>
        <taxon>Thermococcus</taxon>
    </lineage>
</organism>
<keyword evidence="2" id="KW-1185">Reference proteome</keyword>
<proteinExistence type="predicted"/>
<evidence type="ECO:0000313" key="1">
    <source>
        <dbReference type="EMBL" id="ANF23156.1"/>
    </source>
</evidence>
<dbReference type="AlphaFoldDB" id="A0A172WIL3"/>
<dbReference type="Proteomes" id="UP000076969">
    <property type="component" value="Chromosome"/>
</dbReference>
<gene>
    <name evidence="1" type="ORF">A7C91_08245</name>
</gene>
<dbReference type="RefSeq" id="WP_068666537.1">
    <property type="nucleotide sequence ID" value="NZ_CP015520.1"/>
</dbReference>
<dbReference type="KEGG" id="tpie:A7C91_08245"/>
<dbReference type="STRING" id="1712654.A7C91_08245"/>
<accession>A0A172WIL3</accession>
<protein>
    <submittedName>
        <fullName evidence="1">Uncharacterized protein</fullName>
    </submittedName>
</protein>
<reference evidence="2" key="1">
    <citation type="journal article" date="2016" name="Syst. Appl. Microbiol.">
        <title>Thermococcus piezophilus sp. nov., a novel hyperthermophilic and piezophilic archaeon with a broad pressure range for growth, isolated from a deepest hydrothermal vent at the Mid-Cayman Rise.</title>
        <authorList>
            <person name="Dalmasso C."/>
            <person name="Oger P."/>
            <person name="Selva G."/>
            <person name="Courtine D."/>
            <person name="L'Haridon S."/>
            <person name="Garlaschelli A."/>
            <person name="Roussel E."/>
            <person name="Miyazaki J."/>
            <person name="Reveillaud J."/>
            <person name="Jebbar M."/>
            <person name="Takai K."/>
            <person name="Maignien L."/>
            <person name="Alain K."/>
        </authorList>
    </citation>
    <scope>NUCLEOTIDE SEQUENCE [LARGE SCALE GENOMIC DNA]</scope>
    <source>
        <strain evidence="2">CDGS</strain>
    </source>
</reference>